<sequence>MKYKPEIDGLRAIAILFVLIFHLYSNFLPAGFICVDFFFVISGCFVTSIFTKSIEQGGLSPALWSMCITGLTRAFHWL</sequence>
<gene>
    <name evidence="3" type="ORF">GQF63_17535</name>
</gene>
<dbReference type="InterPro" id="IPR050879">
    <property type="entry name" value="Acyltransferase_3"/>
</dbReference>
<comment type="caution">
    <text evidence="3">The sequence shown here is derived from an EMBL/GenBank/DDBJ whole genome shotgun (WGS) entry which is preliminary data.</text>
</comment>
<dbReference type="GO" id="GO:0009103">
    <property type="term" value="P:lipopolysaccharide biosynthetic process"/>
    <property type="evidence" value="ECO:0007669"/>
    <property type="project" value="TreeGrafter"/>
</dbReference>
<keyword evidence="3" id="KW-0808">Transferase</keyword>
<proteinExistence type="predicted"/>
<evidence type="ECO:0000313" key="3">
    <source>
        <dbReference type="EMBL" id="MVZ63830.1"/>
    </source>
</evidence>
<keyword evidence="4" id="KW-1185">Reference proteome</keyword>
<dbReference type="GO" id="GO:0016020">
    <property type="term" value="C:membrane"/>
    <property type="evidence" value="ECO:0007669"/>
    <property type="project" value="TreeGrafter"/>
</dbReference>
<dbReference type="PANTHER" id="PTHR23028">
    <property type="entry name" value="ACETYLTRANSFERASE"/>
    <property type="match status" value="1"/>
</dbReference>
<dbReference type="PANTHER" id="PTHR23028:SF53">
    <property type="entry name" value="ACYL_TRANSF_3 DOMAIN-CONTAINING PROTEIN"/>
    <property type="match status" value="1"/>
</dbReference>
<dbReference type="GO" id="GO:0016747">
    <property type="term" value="F:acyltransferase activity, transferring groups other than amino-acyl groups"/>
    <property type="evidence" value="ECO:0007669"/>
    <property type="project" value="InterPro"/>
</dbReference>
<feature type="domain" description="Acyltransferase 3" evidence="2">
    <location>
        <begin position="6"/>
        <end position="54"/>
    </location>
</feature>
<dbReference type="AlphaFoldDB" id="A0A6N8L285"/>
<protein>
    <submittedName>
        <fullName evidence="3">Acyltransferase family protein</fullName>
    </submittedName>
</protein>
<feature type="transmembrane region" description="Helical" evidence="1">
    <location>
        <begin position="7"/>
        <end position="24"/>
    </location>
</feature>
<evidence type="ECO:0000259" key="2">
    <source>
        <dbReference type="Pfam" id="PF01757"/>
    </source>
</evidence>
<reference evidence="3 4" key="1">
    <citation type="submission" date="2019-12" db="EMBL/GenBank/DDBJ databases">
        <authorList>
            <person name="Dong K."/>
        </authorList>
    </citation>
    <scope>NUCLEOTIDE SEQUENCE [LARGE SCALE GENOMIC DNA]</scope>
    <source>
        <strain evidence="3 4">JCM 31225</strain>
    </source>
</reference>
<accession>A0A6N8L285</accession>
<feature type="transmembrane region" description="Helical" evidence="1">
    <location>
        <begin position="30"/>
        <end position="50"/>
    </location>
</feature>
<dbReference type="InterPro" id="IPR002656">
    <property type="entry name" value="Acyl_transf_3_dom"/>
</dbReference>
<evidence type="ECO:0000313" key="4">
    <source>
        <dbReference type="Proteomes" id="UP000435036"/>
    </source>
</evidence>
<dbReference type="OrthoDB" id="9796461at2"/>
<dbReference type="Proteomes" id="UP000435036">
    <property type="component" value="Unassembled WGS sequence"/>
</dbReference>
<keyword evidence="1" id="KW-0812">Transmembrane</keyword>
<name>A0A6N8L285_9SPHI</name>
<keyword evidence="1" id="KW-0472">Membrane</keyword>
<dbReference type="Pfam" id="PF01757">
    <property type="entry name" value="Acyl_transf_3"/>
    <property type="match status" value="1"/>
</dbReference>
<keyword evidence="1" id="KW-1133">Transmembrane helix</keyword>
<organism evidence="3 4">
    <name type="scientific">Sphingobacterium humi</name>
    <dbReference type="NCBI Taxonomy" id="1796905"/>
    <lineage>
        <taxon>Bacteria</taxon>
        <taxon>Pseudomonadati</taxon>
        <taxon>Bacteroidota</taxon>
        <taxon>Sphingobacteriia</taxon>
        <taxon>Sphingobacteriales</taxon>
        <taxon>Sphingobacteriaceae</taxon>
        <taxon>Sphingobacterium</taxon>
    </lineage>
</organism>
<keyword evidence="3" id="KW-0012">Acyltransferase</keyword>
<evidence type="ECO:0000256" key="1">
    <source>
        <dbReference type="SAM" id="Phobius"/>
    </source>
</evidence>
<dbReference type="EMBL" id="WSQA01000016">
    <property type="protein sequence ID" value="MVZ63830.1"/>
    <property type="molecule type" value="Genomic_DNA"/>
</dbReference>
<dbReference type="RefSeq" id="WP_160370549.1">
    <property type="nucleotide sequence ID" value="NZ_WSQA01000016.1"/>
</dbReference>